<dbReference type="Proteomes" id="UP000790709">
    <property type="component" value="Unassembled WGS sequence"/>
</dbReference>
<proteinExistence type="predicted"/>
<dbReference type="EMBL" id="MU266506">
    <property type="protein sequence ID" value="KAH7921914.1"/>
    <property type="molecule type" value="Genomic_DNA"/>
</dbReference>
<organism evidence="1 2">
    <name type="scientific">Leucogyrophana mollusca</name>
    <dbReference type="NCBI Taxonomy" id="85980"/>
    <lineage>
        <taxon>Eukaryota</taxon>
        <taxon>Fungi</taxon>
        <taxon>Dikarya</taxon>
        <taxon>Basidiomycota</taxon>
        <taxon>Agaricomycotina</taxon>
        <taxon>Agaricomycetes</taxon>
        <taxon>Agaricomycetidae</taxon>
        <taxon>Boletales</taxon>
        <taxon>Boletales incertae sedis</taxon>
        <taxon>Leucogyrophana</taxon>
    </lineage>
</organism>
<keyword evidence="2" id="KW-1185">Reference proteome</keyword>
<sequence length="298" mass="31944">MARHIPGHPNLPTSPTRANTPATRVLRPASRRLLARILPESHQMILSTSGRGAVAPLWRPLQLQPRHTLPIAASPTRPSPIVASPTPISPIVASPIRPSPTPTSLTAASPTHPSPTPMSPTAASPIHLSPTPTSLIVASPTRQSRTLISLTAASPIHPSRTPMSPTAASPTRPSRTPTSPIVASPTRPSPIAVSLTVVSPTLDSQRCKPARLPPPTSSTMLVVRTLPRLLIPGLPITPIRRPQLTRATYEEHQVTTGGRKDPMNLRISLLTLNFSYHTRVFMSLCIIGFERYCHCDGP</sequence>
<name>A0ACB8B8K6_9AGAM</name>
<accession>A0ACB8B8K6</accession>
<comment type="caution">
    <text evidence="1">The sequence shown here is derived from an EMBL/GenBank/DDBJ whole genome shotgun (WGS) entry which is preliminary data.</text>
</comment>
<evidence type="ECO:0000313" key="1">
    <source>
        <dbReference type="EMBL" id="KAH7921914.1"/>
    </source>
</evidence>
<reference evidence="1" key="1">
    <citation type="journal article" date="2021" name="New Phytol.">
        <title>Evolutionary innovations through gain and loss of genes in the ectomycorrhizal Boletales.</title>
        <authorList>
            <person name="Wu G."/>
            <person name="Miyauchi S."/>
            <person name="Morin E."/>
            <person name="Kuo A."/>
            <person name="Drula E."/>
            <person name="Varga T."/>
            <person name="Kohler A."/>
            <person name="Feng B."/>
            <person name="Cao Y."/>
            <person name="Lipzen A."/>
            <person name="Daum C."/>
            <person name="Hundley H."/>
            <person name="Pangilinan J."/>
            <person name="Johnson J."/>
            <person name="Barry K."/>
            <person name="LaButti K."/>
            <person name="Ng V."/>
            <person name="Ahrendt S."/>
            <person name="Min B."/>
            <person name="Choi I.G."/>
            <person name="Park H."/>
            <person name="Plett J.M."/>
            <person name="Magnuson J."/>
            <person name="Spatafora J.W."/>
            <person name="Nagy L.G."/>
            <person name="Henrissat B."/>
            <person name="Grigoriev I.V."/>
            <person name="Yang Z.L."/>
            <person name="Xu J."/>
            <person name="Martin F.M."/>
        </authorList>
    </citation>
    <scope>NUCLEOTIDE SEQUENCE</scope>
    <source>
        <strain evidence="1">KUC20120723A-06</strain>
    </source>
</reference>
<protein>
    <submittedName>
        <fullName evidence="1">Uncharacterized protein</fullName>
    </submittedName>
</protein>
<evidence type="ECO:0000313" key="2">
    <source>
        <dbReference type="Proteomes" id="UP000790709"/>
    </source>
</evidence>
<gene>
    <name evidence="1" type="ORF">BV22DRAFT_695021</name>
</gene>